<organism evidence="2 3">
    <name type="scientific">Leptidea sinapis</name>
    <dbReference type="NCBI Taxonomy" id="189913"/>
    <lineage>
        <taxon>Eukaryota</taxon>
        <taxon>Metazoa</taxon>
        <taxon>Ecdysozoa</taxon>
        <taxon>Arthropoda</taxon>
        <taxon>Hexapoda</taxon>
        <taxon>Insecta</taxon>
        <taxon>Pterygota</taxon>
        <taxon>Neoptera</taxon>
        <taxon>Endopterygota</taxon>
        <taxon>Lepidoptera</taxon>
        <taxon>Glossata</taxon>
        <taxon>Ditrysia</taxon>
        <taxon>Papilionoidea</taxon>
        <taxon>Pieridae</taxon>
        <taxon>Dismorphiinae</taxon>
        <taxon>Leptidea</taxon>
    </lineage>
</organism>
<feature type="compositionally biased region" description="Acidic residues" evidence="1">
    <location>
        <begin position="106"/>
        <end position="115"/>
    </location>
</feature>
<feature type="non-terminal residue" evidence="2">
    <location>
        <position position="222"/>
    </location>
</feature>
<sequence length="222" mass="24933">MDNKPEIKQETAKTEQKIPAKELCSKQVKVKLVRLEDANNCNANSYLSTPRATLHSTIDTSCSSSISVIKATTGESGVQGEPRMQSSSRGRRILKARRSLPRSDGETDTSDIEDGEGWRSLRQEMIEREEDNVVEESEELDDEFEHVIVGGEERVSFDSKVKDANKKDDTNVFGGEVPDVHFLGRQRRKIDELIIDGCRRLILRDDVNEPLSTRGVRSSTVL</sequence>
<accession>A0A5E4QAQ6</accession>
<evidence type="ECO:0000313" key="2">
    <source>
        <dbReference type="EMBL" id="VVC94774.1"/>
    </source>
</evidence>
<name>A0A5E4QAQ6_9NEOP</name>
<protein>
    <submittedName>
        <fullName evidence="2">Uncharacterized protein</fullName>
    </submittedName>
</protein>
<keyword evidence="3" id="KW-1185">Reference proteome</keyword>
<feature type="compositionally biased region" description="Basic residues" evidence="1">
    <location>
        <begin position="89"/>
        <end position="100"/>
    </location>
</feature>
<dbReference type="EMBL" id="FZQP02002115">
    <property type="protein sequence ID" value="VVC94774.1"/>
    <property type="molecule type" value="Genomic_DNA"/>
</dbReference>
<feature type="region of interest" description="Disordered" evidence="1">
    <location>
        <begin position="73"/>
        <end position="118"/>
    </location>
</feature>
<dbReference type="Proteomes" id="UP000324832">
    <property type="component" value="Unassembled WGS sequence"/>
</dbReference>
<reference evidence="2 3" key="1">
    <citation type="submission" date="2017-07" db="EMBL/GenBank/DDBJ databases">
        <authorList>
            <person name="Talla V."/>
            <person name="Backstrom N."/>
        </authorList>
    </citation>
    <scope>NUCLEOTIDE SEQUENCE [LARGE SCALE GENOMIC DNA]</scope>
</reference>
<evidence type="ECO:0000256" key="1">
    <source>
        <dbReference type="SAM" id="MobiDB-lite"/>
    </source>
</evidence>
<gene>
    <name evidence="2" type="ORF">LSINAPIS_LOCUS6654</name>
</gene>
<proteinExistence type="predicted"/>
<evidence type="ECO:0000313" key="3">
    <source>
        <dbReference type="Proteomes" id="UP000324832"/>
    </source>
</evidence>
<dbReference type="AlphaFoldDB" id="A0A5E4QAQ6"/>